<dbReference type="InterPro" id="IPR013098">
    <property type="entry name" value="Ig_I-set"/>
</dbReference>
<keyword evidence="6" id="KW-1133">Transmembrane helix</keyword>
<dbReference type="InterPro" id="IPR003598">
    <property type="entry name" value="Ig_sub2"/>
</dbReference>
<accession>A0AAV4BDC6</accession>
<dbReference type="SMART" id="SM00409">
    <property type="entry name" value="IG"/>
    <property type="match status" value="3"/>
</dbReference>
<evidence type="ECO:0000256" key="3">
    <source>
        <dbReference type="ARBA" id="ARBA00022729"/>
    </source>
</evidence>
<evidence type="ECO:0000256" key="2">
    <source>
        <dbReference type="ARBA" id="ARBA00022692"/>
    </source>
</evidence>
<evidence type="ECO:0000256" key="9">
    <source>
        <dbReference type="ARBA" id="ARBA00023319"/>
    </source>
</evidence>
<evidence type="ECO:0000313" key="12">
    <source>
        <dbReference type="Proteomes" id="UP000735302"/>
    </source>
</evidence>
<organism evidence="11 12">
    <name type="scientific">Plakobranchus ocellatus</name>
    <dbReference type="NCBI Taxonomy" id="259542"/>
    <lineage>
        <taxon>Eukaryota</taxon>
        <taxon>Metazoa</taxon>
        <taxon>Spiralia</taxon>
        <taxon>Lophotrochozoa</taxon>
        <taxon>Mollusca</taxon>
        <taxon>Gastropoda</taxon>
        <taxon>Heterobranchia</taxon>
        <taxon>Euthyneura</taxon>
        <taxon>Panpulmonata</taxon>
        <taxon>Sacoglossa</taxon>
        <taxon>Placobranchoidea</taxon>
        <taxon>Plakobranchidae</taxon>
        <taxon>Plakobranchus</taxon>
    </lineage>
</organism>
<dbReference type="InterPro" id="IPR013783">
    <property type="entry name" value="Ig-like_fold"/>
</dbReference>
<gene>
    <name evidence="11" type="ORF">PoB_004462900</name>
</gene>
<proteinExistence type="predicted"/>
<dbReference type="Pfam" id="PF07679">
    <property type="entry name" value="I-set"/>
    <property type="match status" value="3"/>
</dbReference>
<comment type="subcellular location">
    <subcellularLocation>
        <location evidence="1">Membrane</location>
        <topology evidence="1">Single-pass membrane protein</topology>
    </subcellularLocation>
</comment>
<dbReference type="EMBL" id="BLXT01004931">
    <property type="protein sequence ID" value="GFO18124.1"/>
    <property type="molecule type" value="Genomic_DNA"/>
</dbReference>
<dbReference type="InterPro" id="IPR050958">
    <property type="entry name" value="Cell_Adh-Cytoskel_Orgn"/>
</dbReference>
<evidence type="ECO:0000256" key="7">
    <source>
        <dbReference type="ARBA" id="ARBA00023136"/>
    </source>
</evidence>
<comment type="caution">
    <text evidence="11">The sequence shown here is derived from an EMBL/GenBank/DDBJ whole genome shotgun (WGS) entry which is preliminary data.</text>
</comment>
<feature type="domain" description="Ig-like" evidence="10">
    <location>
        <begin position="225"/>
        <end position="313"/>
    </location>
</feature>
<protein>
    <submittedName>
        <fullName evidence="11">Projectin short variant</fullName>
    </submittedName>
</protein>
<dbReference type="Gene3D" id="2.60.40.10">
    <property type="entry name" value="Immunoglobulins"/>
    <property type="match status" value="3"/>
</dbReference>
<dbReference type="SMART" id="SM00408">
    <property type="entry name" value="IGc2"/>
    <property type="match status" value="3"/>
</dbReference>
<dbReference type="FunFam" id="2.60.40.10:FF:000097">
    <property type="entry name" value="Bent, isoform F"/>
    <property type="match status" value="2"/>
</dbReference>
<keyword evidence="4" id="KW-0677">Repeat</keyword>
<dbReference type="AlphaFoldDB" id="A0AAV4BDC6"/>
<evidence type="ECO:0000256" key="5">
    <source>
        <dbReference type="ARBA" id="ARBA00022889"/>
    </source>
</evidence>
<dbReference type="FunFam" id="2.60.40.10:FF:000017">
    <property type="entry name" value="Down syndrome cell adhesion molecule b"/>
    <property type="match status" value="1"/>
</dbReference>
<dbReference type="InterPro" id="IPR036179">
    <property type="entry name" value="Ig-like_dom_sf"/>
</dbReference>
<sequence length="339" mass="36863">MAMDVAPRFTQKPALKQEDNGQKLVFHCVLEASPKPDIQWFLGSTPLTNTARTTMRTEPAGGAAFNVILEIKGVAQSDAGAYKVVAKNKLGEVSASINLNFSAGGQKQQDGIAPNFIQKPVTRQDNNGKTLLFECALTADPAPTITWYKDNAIVQQGGRFNIRSEPRDNKTYFLVLEINDVGAQDAGNYKVTAKNTLGESNATIRLNFDSTTIMYMQQQQQGARPQFVQKPSIRQAGGKIILECQLVASPTPTITWLLNNQAIAPGGRVVTDMRSEGQNHHLWLEIASVTLQDGGEYKAVAKNALGEATATITLNFEGEASLMGEDKESSVIKYKNAMV</sequence>
<name>A0AAV4BDC6_9GAST</name>
<keyword evidence="3" id="KW-0732">Signal</keyword>
<evidence type="ECO:0000256" key="1">
    <source>
        <dbReference type="ARBA" id="ARBA00004167"/>
    </source>
</evidence>
<keyword evidence="5" id="KW-0130">Cell adhesion</keyword>
<keyword evidence="2" id="KW-0812">Transmembrane</keyword>
<dbReference type="GO" id="GO:0005886">
    <property type="term" value="C:plasma membrane"/>
    <property type="evidence" value="ECO:0007669"/>
    <property type="project" value="TreeGrafter"/>
</dbReference>
<evidence type="ECO:0000259" key="10">
    <source>
        <dbReference type="PROSITE" id="PS50835"/>
    </source>
</evidence>
<feature type="domain" description="Ig-like" evidence="10">
    <location>
        <begin position="7"/>
        <end position="100"/>
    </location>
</feature>
<evidence type="ECO:0000313" key="11">
    <source>
        <dbReference type="EMBL" id="GFO18124.1"/>
    </source>
</evidence>
<dbReference type="PANTHER" id="PTHR45080">
    <property type="entry name" value="CONTACTIN 5"/>
    <property type="match status" value="1"/>
</dbReference>
<keyword evidence="9" id="KW-0393">Immunoglobulin domain</keyword>
<dbReference type="Proteomes" id="UP000735302">
    <property type="component" value="Unassembled WGS sequence"/>
</dbReference>
<dbReference type="SUPFAM" id="SSF48726">
    <property type="entry name" value="Immunoglobulin"/>
    <property type="match status" value="3"/>
</dbReference>
<dbReference type="InterPro" id="IPR003599">
    <property type="entry name" value="Ig_sub"/>
</dbReference>
<dbReference type="GO" id="GO:0007156">
    <property type="term" value="P:homophilic cell adhesion via plasma membrane adhesion molecules"/>
    <property type="evidence" value="ECO:0007669"/>
    <property type="project" value="TreeGrafter"/>
</dbReference>
<keyword evidence="7" id="KW-0472">Membrane</keyword>
<reference evidence="11 12" key="1">
    <citation type="journal article" date="2021" name="Elife">
        <title>Chloroplast acquisition without the gene transfer in kleptoplastic sea slugs, Plakobranchus ocellatus.</title>
        <authorList>
            <person name="Maeda T."/>
            <person name="Takahashi S."/>
            <person name="Yoshida T."/>
            <person name="Shimamura S."/>
            <person name="Takaki Y."/>
            <person name="Nagai Y."/>
            <person name="Toyoda A."/>
            <person name="Suzuki Y."/>
            <person name="Arimoto A."/>
            <person name="Ishii H."/>
            <person name="Satoh N."/>
            <person name="Nishiyama T."/>
            <person name="Hasebe M."/>
            <person name="Maruyama T."/>
            <person name="Minagawa J."/>
            <person name="Obokata J."/>
            <person name="Shigenobu S."/>
        </authorList>
    </citation>
    <scope>NUCLEOTIDE SEQUENCE [LARGE SCALE GENOMIC DNA]</scope>
</reference>
<evidence type="ECO:0000256" key="8">
    <source>
        <dbReference type="ARBA" id="ARBA00023157"/>
    </source>
</evidence>
<keyword evidence="12" id="KW-1185">Reference proteome</keyword>
<dbReference type="PROSITE" id="PS50835">
    <property type="entry name" value="IG_LIKE"/>
    <property type="match status" value="3"/>
</dbReference>
<evidence type="ECO:0000256" key="4">
    <source>
        <dbReference type="ARBA" id="ARBA00022737"/>
    </source>
</evidence>
<dbReference type="InterPro" id="IPR007110">
    <property type="entry name" value="Ig-like_dom"/>
</dbReference>
<feature type="domain" description="Ig-like" evidence="10">
    <location>
        <begin position="114"/>
        <end position="207"/>
    </location>
</feature>
<keyword evidence="8" id="KW-1015">Disulfide bond</keyword>
<dbReference type="PANTHER" id="PTHR45080:SF8">
    <property type="entry name" value="IG-LIKE DOMAIN-CONTAINING PROTEIN"/>
    <property type="match status" value="1"/>
</dbReference>
<evidence type="ECO:0000256" key="6">
    <source>
        <dbReference type="ARBA" id="ARBA00022989"/>
    </source>
</evidence>